<protein>
    <submittedName>
        <fullName evidence="2">Uncharacterized protein</fullName>
    </submittedName>
</protein>
<dbReference type="Proteomes" id="UP001158049">
    <property type="component" value="Unassembled WGS sequence"/>
</dbReference>
<dbReference type="EMBL" id="FXUL01000019">
    <property type="protein sequence ID" value="SMP73147.1"/>
    <property type="molecule type" value="Genomic_DNA"/>
</dbReference>
<dbReference type="NCBIfam" id="TIGR02001">
    <property type="entry name" value="gcw_chp"/>
    <property type="match status" value="1"/>
</dbReference>
<keyword evidence="3" id="KW-1185">Reference proteome</keyword>
<dbReference type="InterPro" id="IPR010239">
    <property type="entry name" value="CHP02001"/>
</dbReference>
<evidence type="ECO:0000313" key="2">
    <source>
        <dbReference type="EMBL" id="SMP73147.1"/>
    </source>
</evidence>
<accession>A0ABY1QK50</accession>
<comment type="caution">
    <text evidence="2">The sequence shown here is derived from an EMBL/GenBank/DDBJ whole genome shotgun (WGS) entry which is preliminary data.</text>
</comment>
<dbReference type="Pfam" id="PF09694">
    <property type="entry name" value="Gcw_chp"/>
    <property type="match status" value="1"/>
</dbReference>
<evidence type="ECO:0000313" key="3">
    <source>
        <dbReference type="Proteomes" id="UP001158049"/>
    </source>
</evidence>
<organism evidence="2 3">
    <name type="scientific">Noviherbaspirillum suwonense</name>
    <dbReference type="NCBI Taxonomy" id="1224511"/>
    <lineage>
        <taxon>Bacteria</taxon>
        <taxon>Pseudomonadati</taxon>
        <taxon>Pseudomonadota</taxon>
        <taxon>Betaproteobacteria</taxon>
        <taxon>Burkholderiales</taxon>
        <taxon>Oxalobacteraceae</taxon>
        <taxon>Noviherbaspirillum</taxon>
    </lineage>
</organism>
<name>A0ABY1QK50_9BURK</name>
<feature type="signal peptide" evidence="1">
    <location>
        <begin position="1"/>
        <end position="20"/>
    </location>
</feature>
<dbReference type="RefSeq" id="WP_283444206.1">
    <property type="nucleotide sequence ID" value="NZ_FXUL01000019.1"/>
</dbReference>
<proteinExistence type="predicted"/>
<gene>
    <name evidence="2" type="ORF">SAMN06295970_11914</name>
</gene>
<evidence type="ECO:0000256" key="1">
    <source>
        <dbReference type="SAM" id="SignalP"/>
    </source>
</evidence>
<keyword evidence="1" id="KW-0732">Signal</keyword>
<reference evidence="2 3" key="1">
    <citation type="submission" date="2017-05" db="EMBL/GenBank/DDBJ databases">
        <authorList>
            <person name="Varghese N."/>
            <person name="Submissions S."/>
        </authorList>
    </citation>
    <scope>NUCLEOTIDE SEQUENCE [LARGE SCALE GENOMIC DNA]</scope>
    <source>
        <strain evidence="2 3">DSM 26001</strain>
    </source>
</reference>
<feature type="chain" id="PRO_5045345407" evidence="1">
    <location>
        <begin position="21"/>
        <end position="257"/>
    </location>
</feature>
<sequence>MKKLILSVAVLGAFSASVHAQTAPTPEHTFTGNLTVASDYRFRGISQTFKQPAVQGGFDYAHSSGFYLGNWNSNVSGNQYNNGAGLEMDFYGGYKFEPVTDFTADIGLLYYYYPGAKVGQTNEKYNNGEIYFGGTYKWFSAKYSYGLTDFFGLNDTTAATPRGNSKGSGYLDLAFNYEVAEKTTLTLHAGRQWVRHYGEFNYNDYKIGIARDFGFATIGLAVIGTNADKGLYTAVDGTGRSKKVGETTAVVSISKTF</sequence>